<reference evidence="2 3" key="1">
    <citation type="submission" date="2015-08" db="EMBL/GenBank/DDBJ databases">
        <authorList>
            <person name="Babu N.S."/>
            <person name="Beckwith C.J."/>
            <person name="Beseler K.G."/>
            <person name="Brison A."/>
            <person name="Carone J.V."/>
            <person name="Caskin T.P."/>
            <person name="Diamond M."/>
            <person name="Durham M.E."/>
            <person name="Foxe J.M."/>
            <person name="Go M."/>
            <person name="Henderson B.A."/>
            <person name="Jones I.B."/>
            <person name="McGettigan J.A."/>
            <person name="Micheletti S.J."/>
            <person name="Nasrallah M.E."/>
            <person name="Ortiz D."/>
            <person name="Piller C.R."/>
            <person name="Privatt S.R."/>
            <person name="Schneider S.L."/>
            <person name="Sharp S."/>
            <person name="Smith T.C."/>
            <person name="Stanton J.D."/>
            <person name="Ullery H.E."/>
            <person name="Wilson R.J."/>
            <person name="Serrano M.G."/>
            <person name="Buck G."/>
            <person name="Lee V."/>
            <person name="Wang Y."/>
            <person name="Carvalho R."/>
            <person name="Voegtly L."/>
            <person name="Shi R."/>
            <person name="Duckworth R."/>
            <person name="Johnson A."/>
            <person name="Loviza R."/>
            <person name="Walstead R."/>
            <person name="Shah Z."/>
            <person name="Kiflezghi M."/>
            <person name="Wade K."/>
            <person name="Ball S.L."/>
            <person name="Bradley K.W."/>
            <person name="Asai D.J."/>
            <person name="Bowman C.A."/>
            <person name="Russell D.A."/>
            <person name="Pope W.H."/>
            <person name="Jacobs-Sera D."/>
            <person name="Hendrix R.W."/>
            <person name="Hatfull G.F."/>
        </authorList>
    </citation>
    <scope>NUCLEOTIDE SEQUENCE [LARGE SCALE GENOMIC DNA]</scope>
    <source>
        <strain evidence="2 3">DSM 27648</strain>
    </source>
</reference>
<sequence>MINLIRTHWRKISTGLMVFTVLGTGAFAANSYFAGDCCAPGAACCKPGAPCCKGGAHGKHVANAGENAAEGADNHVAER</sequence>
<dbReference type="KEGG" id="llu:AKJ09_05683"/>
<keyword evidence="3" id="KW-1185">Reference proteome</keyword>
<evidence type="ECO:0000313" key="2">
    <source>
        <dbReference type="EMBL" id="AKU99019.1"/>
    </source>
</evidence>
<accession>A0A0K1Q0S9</accession>
<feature type="signal peptide" evidence="1">
    <location>
        <begin position="1"/>
        <end position="28"/>
    </location>
</feature>
<name>A0A0K1Q0S9_9BACT</name>
<proteinExistence type="predicted"/>
<dbReference type="Proteomes" id="UP000064967">
    <property type="component" value="Chromosome"/>
</dbReference>
<keyword evidence="1" id="KW-0732">Signal</keyword>
<dbReference type="AlphaFoldDB" id="A0A0K1Q0S9"/>
<protein>
    <submittedName>
        <fullName evidence="2">Uncharacterized protein</fullName>
    </submittedName>
</protein>
<dbReference type="STRING" id="1391654.AKJ09_05683"/>
<evidence type="ECO:0000313" key="3">
    <source>
        <dbReference type="Proteomes" id="UP000064967"/>
    </source>
</evidence>
<feature type="chain" id="PRO_5005466689" evidence="1">
    <location>
        <begin position="29"/>
        <end position="79"/>
    </location>
</feature>
<dbReference type="RefSeq" id="WP_146650254.1">
    <property type="nucleotide sequence ID" value="NZ_CP012333.1"/>
</dbReference>
<gene>
    <name evidence="2" type="ORF">AKJ09_05683</name>
</gene>
<dbReference type="EMBL" id="CP012333">
    <property type="protein sequence ID" value="AKU99019.1"/>
    <property type="molecule type" value="Genomic_DNA"/>
</dbReference>
<evidence type="ECO:0000256" key="1">
    <source>
        <dbReference type="SAM" id="SignalP"/>
    </source>
</evidence>
<organism evidence="2 3">
    <name type="scientific">Labilithrix luteola</name>
    <dbReference type="NCBI Taxonomy" id="1391654"/>
    <lineage>
        <taxon>Bacteria</taxon>
        <taxon>Pseudomonadati</taxon>
        <taxon>Myxococcota</taxon>
        <taxon>Polyangia</taxon>
        <taxon>Polyangiales</taxon>
        <taxon>Labilitrichaceae</taxon>
        <taxon>Labilithrix</taxon>
    </lineage>
</organism>